<dbReference type="PANTHER" id="PTHR47237:SF1">
    <property type="entry name" value="SLL0310 PROTEIN"/>
    <property type="match status" value="1"/>
</dbReference>
<dbReference type="Gene3D" id="3.40.630.30">
    <property type="match status" value="1"/>
</dbReference>
<accession>A0A4R5LZ13</accession>
<dbReference type="Pfam" id="PF00583">
    <property type="entry name" value="Acetyltransf_1"/>
    <property type="match status" value="1"/>
</dbReference>
<dbReference type="PROSITE" id="PS51186">
    <property type="entry name" value="GNAT"/>
    <property type="match status" value="2"/>
</dbReference>
<dbReference type="SUPFAM" id="SSF55729">
    <property type="entry name" value="Acyl-CoA N-acyltransferases (Nat)"/>
    <property type="match status" value="1"/>
</dbReference>
<proteinExistence type="predicted"/>
<sequence>MDHDFIVRTMSANEIPISIDWAATEGWNPGHHDSHCFREVDPDGFFIGLWQGEPIACLAAVAYNEHFGFIGLYIVKPEFRGQGFGMRIWQHGMHYLGDRNIGLDGVVAQQPNYRKSGFQLAYRNIRYQGHVNGIGCAHVTAASDVPFEQLLAYDRQCFPAARKRFISAWISQPDAVALATVDAGRVAGYGVVRRCKTGCKIGPLFADDADVATGLLRALAARMPGEVFVLDVPETNPAAVALAQRHGMTSVFETARMYTKEAPAIAIDRVFGVTSFELG</sequence>
<dbReference type="Pfam" id="PF18014">
    <property type="entry name" value="Acetyltransf_18"/>
    <property type="match status" value="1"/>
</dbReference>
<organism evidence="2 3">
    <name type="scientific">Paraburkholderia silviterrae</name>
    <dbReference type="NCBI Taxonomy" id="2528715"/>
    <lineage>
        <taxon>Bacteria</taxon>
        <taxon>Pseudomonadati</taxon>
        <taxon>Pseudomonadota</taxon>
        <taxon>Betaproteobacteria</taxon>
        <taxon>Burkholderiales</taxon>
        <taxon>Burkholderiaceae</taxon>
        <taxon>Paraburkholderia</taxon>
    </lineage>
</organism>
<feature type="domain" description="N-acetyltransferase" evidence="1">
    <location>
        <begin position="137"/>
        <end position="263"/>
    </location>
</feature>
<dbReference type="AlphaFoldDB" id="A0A4R5LZ13"/>
<dbReference type="Proteomes" id="UP000295722">
    <property type="component" value="Unassembled WGS sequence"/>
</dbReference>
<evidence type="ECO:0000313" key="2">
    <source>
        <dbReference type="EMBL" id="TDG17757.1"/>
    </source>
</evidence>
<protein>
    <submittedName>
        <fullName evidence="2">GNAT family N-acetyltransferase</fullName>
    </submittedName>
</protein>
<keyword evidence="3" id="KW-1185">Reference proteome</keyword>
<dbReference type="InterPro" id="IPR052729">
    <property type="entry name" value="Acyl/Acetyltrans_Enzymes"/>
</dbReference>
<dbReference type="RefSeq" id="WP_133199700.1">
    <property type="nucleotide sequence ID" value="NZ_JBHUCW010000010.1"/>
</dbReference>
<dbReference type="EMBL" id="SMRP01000039">
    <property type="protein sequence ID" value="TDG17757.1"/>
    <property type="molecule type" value="Genomic_DNA"/>
</dbReference>
<feature type="domain" description="N-acetyltransferase" evidence="1">
    <location>
        <begin position="5"/>
        <end position="146"/>
    </location>
</feature>
<dbReference type="Gene3D" id="3.40.630.90">
    <property type="match status" value="1"/>
</dbReference>
<dbReference type="PANTHER" id="PTHR47237">
    <property type="entry name" value="SLL0310 PROTEIN"/>
    <property type="match status" value="1"/>
</dbReference>
<dbReference type="InterPro" id="IPR041496">
    <property type="entry name" value="YitH/HolE_GNAT"/>
</dbReference>
<dbReference type="GO" id="GO:0016747">
    <property type="term" value="F:acyltransferase activity, transferring groups other than amino-acyl groups"/>
    <property type="evidence" value="ECO:0007669"/>
    <property type="project" value="InterPro"/>
</dbReference>
<dbReference type="InterPro" id="IPR000182">
    <property type="entry name" value="GNAT_dom"/>
</dbReference>
<evidence type="ECO:0000313" key="3">
    <source>
        <dbReference type="Proteomes" id="UP000295722"/>
    </source>
</evidence>
<keyword evidence="2" id="KW-0808">Transferase</keyword>
<evidence type="ECO:0000259" key="1">
    <source>
        <dbReference type="PROSITE" id="PS51186"/>
    </source>
</evidence>
<reference evidence="2 3" key="1">
    <citation type="submission" date="2019-03" db="EMBL/GenBank/DDBJ databases">
        <title>Paraburkholderia sp. 4M-K11, isolated from subtropical forest soil.</title>
        <authorList>
            <person name="Gao Z.-H."/>
            <person name="Qiu L.-H."/>
        </authorList>
    </citation>
    <scope>NUCLEOTIDE SEQUENCE [LARGE SCALE GENOMIC DNA]</scope>
    <source>
        <strain evidence="2 3">4M-K11</strain>
    </source>
</reference>
<name>A0A4R5LZ13_9BURK</name>
<dbReference type="InterPro" id="IPR016181">
    <property type="entry name" value="Acyl_CoA_acyltransferase"/>
</dbReference>
<gene>
    <name evidence="2" type="ORF">EYW47_36695</name>
</gene>
<comment type="caution">
    <text evidence="2">The sequence shown here is derived from an EMBL/GenBank/DDBJ whole genome shotgun (WGS) entry which is preliminary data.</text>
</comment>
<dbReference type="CDD" id="cd04301">
    <property type="entry name" value="NAT_SF"/>
    <property type="match status" value="1"/>
</dbReference>
<dbReference type="OrthoDB" id="20916at2"/>